<evidence type="ECO:0000256" key="4">
    <source>
        <dbReference type="ARBA" id="ARBA00035202"/>
    </source>
</evidence>
<dbReference type="HAMAP" id="MF_00362">
    <property type="entry name" value="Ribosomal_uL10"/>
    <property type="match status" value="1"/>
</dbReference>
<keyword evidence="5" id="KW-0694">RNA-binding</keyword>
<dbReference type="AlphaFoldDB" id="A0A934K8T9"/>
<evidence type="ECO:0000256" key="5">
    <source>
        <dbReference type="HAMAP-Rule" id="MF_00362"/>
    </source>
</evidence>
<keyword evidence="5" id="KW-0699">rRNA-binding</keyword>
<dbReference type="InterPro" id="IPR001790">
    <property type="entry name" value="Ribosomal_uL10"/>
</dbReference>
<dbReference type="NCBIfam" id="NF000955">
    <property type="entry name" value="PRK00099.1-1"/>
    <property type="match status" value="1"/>
</dbReference>
<dbReference type="PROSITE" id="PS01109">
    <property type="entry name" value="RIBOSOMAL_L10"/>
    <property type="match status" value="1"/>
</dbReference>
<evidence type="ECO:0000256" key="2">
    <source>
        <dbReference type="ARBA" id="ARBA00022980"/>
    </source>
</evidence>
<dbReference type="Pfam" id="PF00466">
    <property type="entry name" value="Ribosomal_L10"/>
    <property type="match status" value="1"/>
</dbReference>
<dbReference type="CDD" id="cd05797">
    <property type="entry name" value="Ribosomal_L10"/>
    <property type="match status" value="1"/>
</dbReference>
<dbReference type="InterPro" id="IPR002363">
    <property type="entry name" value="Ribosomal_uL10_CS_bac"/>
</dbReference>
<dbReference type="SUPFAM" id="SSF160369">
    <property type="entry name" value="Ribosomal protein L10-like"/>
    <property type="match status" value="1"/>
</dbReference>
<organism evidence="6 7">
    <name type="scientific">Candidatus Nephthysia bennettiae</name>
    <dbReference type="NCBI Taxonomy" id="3127016"/>
    <lineage>
        <taxon>Bacteria</taxon>
        <taxon>Bacillati</taxon>
        <taxon>Candidatus Dormiibacterota</taxon>
        <taxon>Candidatus Dormibacteria</taxon>
        <taxon>Candidatus Dormibacterales</taxon>
        <taxon>Candidatus Dormibacteraceae</taxon>
        <taxon>Candidatus Nephthysia</taxon>
    </lineage>
</organism>
<reference evidence="6" key="1">
    <citation type="submission" date="2020-10" db="EMBL/GenBank/DDBJ databases">
        <title>Ca. Dormibacterota MAGs.</title>
        <authorList>
            <person name="Montgomery K."/>
        </authorList>
    </citation>
    <scope>NUCLEOTIDE SEQUENCE [LARGE SCALE GENOMIC DNA]</scope>
    <source>
        <strain evidence="6">SC8812_S17_10</strain>
    </source>
</reference>
<proteinExistence type="inferred from homology"/>
<dbReference type="RefSeq" id="WP_338202850.1">
    <property type="nucleotide sequence ID" value="NZ_JAEKNR010000149.1"/>
</dbReference>
<keyword evidence="7" id="KW-1185">Reference proteome</keyword>
<comment type="function">
    <text evidence="5">Forms part of the ribosomal stalk, playing a central role in the interaction of the ribosome with GTP-bound translation factors.</text>
</comment>
<evidence type="ECO:0000313" key="7">
    <source>
        <dbReference type="Proteomes" id="UP000612893"/>
    </source>
</evidence>
<dbReference type="GO" id="GO:0070180">
    <property type="term" value="F:large ribosomal subunit rRNA binding"/>
    <property type="evidence" value="ECO:0007669"/>
    <property type="project" value="UniProtKB-UniRule"/>
</dbReference>
<dbReference type="GO" id="GO:0006412">
    <property type="term" value="P:translation"/>
    <property type="evidence" value="ECO:0007669"/>
    <property type="project" value="UniProtKB-UniRule"/>
</dbReference>
<dbReference type="InterPro" id="IPR043141">
    <property type="entry name" value="Ribosomal_uL10-like_sf"/>
</dbReference>
<gene>
    <name evidence="5 6" type="primary">rplJ</name>
    <name evidence="6" type="ORF">JF922_14935</name>
</gene>
<evidence type="ECO:0000313" key="6">
    <source>
        <dbReference type="EMBL" id="MBJ7599357.1"/>
    </source>
</evidence>
<dbReference type="GO" id="GO:0003735">
    <property type="term" value="F:structural constituent of ribosome"/>
    <property type="evidence" value="ECO:0007669"/>
    <property type="project" value="InterPro"/>
</dbReference>
<dbReference type="PANTHER" id="PTHR11560">
    <property type="entry name" value="39S RIBOSOMAL PROTEIN L10, MITOCHONDRIAL"/>
    <property type="match status" value="1"/>
</dbReference>
<dbReference type="InterPro" id="IPR047865">
    <property type="entry name" value="Ribosomal_uL10_bac_type"/>
</dbReference>
<name>A0A934K8T9_9BACT</name>
<dbReference type="Proteomes" id="UP000612893">
    <property type="component" value="Unassembled WGS sequence"/>
</dbReference>
<dbReference type="Gene3D" id="3.30.70.1730">
    <property type="match status" value="1"/>
</dbReference>
<dbReference type="Gene3D" id="6.10.250.290">
    <property type="match status" value="1"/>
</dbReference>
<dbReference type="GO" id="GO:0015934">
    <property type="term" value="C:large ribosomal subunit"/>
    <property type="evidence" value="ECO:0007669"/>
    <property type="project" value="InterPro"/>
</dbReference>
<keyword evidence="3 5" id="KW-0687">Ribonucleoprotein</keyword>
<comment type="subunit">
    <text evidence="5">Part of the ribosomal stalk of the 50S ribosomal subunit. The N-terminus interacts with L11 and the large rRNA to form the base of the stalk. The C-terminus forms an elongated spine to which L12 dimers bind in a sequential fashion forming a multimeric L10(L12)X complex.</text>
</comment>
<comment type="similarity">
    <text evidence="1 5">Belongs to the universal ribosomal protein uL10 family.</text>
</comment>
<dbReference type="InterPro" id="IPR022973">
    <property type="entry name" value="Ribosomal_uL10_bac"/>
</dbReference>
<comment type="caution">
    <text evidence="6">The sequence shown here is derived from an EMBL/GenBank/DDBJ whole genome shotgun (WGS) entry which is preliminary data.</text>
</comment>
<dbReference type="EMBL" id="JAEKNR010000149">
    <property type="protein sequence ID" value="MBJ7599357.1"/>
    <property type="molecule type" value="Genomic_DNA"/>
</dbReference>
<keyword evidence="2 5" id="KW-0689">Ribosomal protein</keyword>
<sequence>MPRADKVEQVELLTEKLRSAHVAVLTDYRGLTVGQLQDLRGRLRAHDVEYRVVKNTLARRAAVEAGHPDFQDQLKGPVAIAFGGEDIGAPARLLAEFIRQTRLRLDIVGGLIEGRVMGPDQVRQVADLPPREVLLAQLLGTLQSPIAQLVGTIQAPVQQLVGLLEAYREKLEGTSGEDGAAAPAQG</sequence>
<protein>
    <recommendedName>
        <fullName evidence="4 5">Large ribosomal subunit protein uL10</fullName>
    </recommendedName>
</protein>
<evidence type="ECO:0000256" key="3">
    <source>
        <dbReference type="ARBA" id="ARBA00023274"/>
    </source>
</evidence>
<accession>A0A934K8T9</accession>
<evidence type="ECO:0000256" key="1">
    <source>
        <dbReference type="ARBA" id="ARBA00008889"/>
    </source>
</evidence>